<dbReference type="Gene3D" id="3.90.226.10">
    <property type="entry name" value="2-enoyl-CoA Hydratase, Chain A, domain 1"/>
    <property type="match status" value="1"/>
</dbReference>
<dbReference type="CDD" id="cd06558">
    <property type="entry name" value="crotonase-like"/>
    <property type="match status" value="1"/>
</dbReference>
<dbReference type="PANTHER" id="PTHR43459">
    <property type="entry name" value="ENOYL-COA HYDRATASE"/>
    <property type="match status" value="1"/>
</dbReference>
<dbReference type="AlphaFoldDB" id="A0A558B2E9"/>
<dbReference type="Proteomes" id="UP000319142">
    <property type="component" value="Unassembled WGS sequence"/>
</dbReference>
<dbReference type="RefSeq" id="WP_273135143.1">
    <property type="nucleotide sequence ID" value="NZ_VMRX01000055.1"/>
</dbReference>
<dbReference type="Pfam" id="PF00378">
    <property type="entry name" value="ECH_1"/>
    <property type="match status" value="1"/>
</dbReference>
<proteinExistence type="predicted"/>
<dbReference type="EMBL" id="VMRX01000055">
    <property type="protein sequence ID" value="TVT30691.1"/>
    <property type="molecule type" value="Genomic_DNA"/>
</dbReference>
<dbReference type="SUPFAM" id="SSF52096">
    <property type="entry name" value="ClpP/crotonase"/>
    <property type="match status" value="1"/>
</dbReference>
<name>A0A558B2E9_9GAMM</name>
<accession>A0A558B2E9</accession>
<sequence>MSEVLLFEVEDGVATITLNRPDKRNAFNREMIRLWLAALGECETRDDIRAVILTGAGSQAFCSGGDVGDMDRREERGPWSTKDYLWNAIHKIPLALERLDKPVICALNGSATGAGLDMALMCDIRFAAEGARFGETYIKVGLVPGDGGAYFLPRLVGLSKALELLWTGDLVNATEAERIGLVNRVFSPDQLLTETKKFAARLAAGPGRAMRLTKRLVYQCQRTDLHTSLDLVSSHMGLVTQGDEHKEGVKAFLEKRAPNFRAVDASAQGAPENKA</sequence>
<organism evidence="1 2">
    <name type="scientific">Marinobacter vinifirmus</name>
    <dbReference type="NCBI Taxonomy" id="355591"/>
    <lineage>
        <taxon>Bacteria</taxon>
        <taxon>Pseudomonadati</taxon>
        <taxon>Pseudomonadota</taxon>
        <taxon>Gammaproteobacteria</taxon>
        <taxon>Pseudomonadales</taxon>
        <taxon>Marinobacteraceae</taxon>
        <taxon>Marinobacter</taxon>
    </lineage>
</organism>
<comment type="caution">
    <text evidence="1">The sequence shown here is derived from an EMBL/GenBank/DDBJ whole genome shotgun (WGS) entry which is preliminary data.</text>
</comment>
<protein>
    <submittedName>
        <fullName evidence="1">Enoyl-CoA hydratase</fullName>
    </submittedName>
</protein>
<evidence type="ECO:0000313" key="1">
    <source>
        <dbReference type="EMBL" id="TVT30691.1"/>
    </source>
</evidence>
<reference evidence="1 2" key="1">
    <citation type="submission" date="2019-07" db="EMBL/GenBank/DDBJ databases">
        <title>The pathways for chlorine oxyanion respiration interact through the shared metabolite chlorate.</title>
        <authorList>
            <person name="Barnum T.P."/>
            <person name="Cheng Y."/>
            <person name="Hill K.A."/>
            <person name="Lucas L.N."/>
            <person name="Carlson H.K."/>
            <person name="Coates J.D."/>
        </authorList>
    </citation>
    <scope>NUCLEOTIDE SEQUENCE [LARGE SCALE GENOMIC DNA]</scope>
    <source>
        <strain evidence="1">UCB</strain>
    </source>
</reference>
<dbReference type="InterPro" id="IPR029045">
    <property type="entry name" value="ClpP/crotonase-like_dom_sf"/>
</dbReference>
<evidence type="ECO:0000313" key="2">
    <source>
        <dbReference type="Proteomes" id="UP000319142"/>
    </source>
</evidence>
<gene>
    <name evidence="1" type="ORF">FHK81_16470</name>
</gene>
<dbReference type="InterPro" id="IPR001753">
    <property type="entry name" value="Enoyl-CoA_hydra/iso"/>
</dbReference>
<dbReference type="GO" id="GO:0003824">
    <property type="term" value="F:catalytic activity"/>
    <property type="evidence" value="ECO:0007669"/>
    <property type="project" value="UniProtKB-ARBA"/>
</dbReference>
<dbReference type="PANTHER" id="PTHR43459:SF1">
    <property type="entry name" value="EG:BACN32G11.4 PROTEIN"/>
    <property type="match status" value="1"/>
</dbReference>